<feature type="repeat" description="PPR" evidence="3">
    <location>
        <begin position="322"/>
        <end position="356"/>
    </location>
</feature>
<accession>A0A9E7KWT6</accession>
<evidence type="ECO:0000256" key="3">
    <source>
        <dbReference type="PROSITE-ProRule" id="PRU00708"/>
    </source>
</evidence>
<dbReference type="OrthoDB" id="185373at2759"/>
<organism evidence="4 5">
    <name type="scientific">Musa troglodytarum</name>
    <name type="common">fe'i banana</name>
    <dbReference type="NCBI Taxonomy" id="320322"/>
    <lineage>
        <taxon>Eukaryota</taxon>
        <taxon>Viridiplantae</taxon>
        <taxon>Streptophyta</taxon>
        <taxon>Embryophyta</taxon>
        <taxon>Tracheophyta</taxon>
        <taxon>Spermatophyta</taxon>
        <taxon>Magnoliopsida</taxon>
        <taxon>Liliopsida</taxon>
        <taxon>Zingiberales</taxon>
        <taxon>Musaceae</taxon>
        <taxon>Musa</taxon>
    </lineage>
</organism>
<dbReference type="InterPro" id="IPR011990">
    <property type="entry name" value="TPR-like_helical_dom_sf"/>
</dbReference>
<evidence type="ECO:0000313" key="4">
    <source>
        <dbReference type="EMBL" id="URE35167.1"/>
    </source>
</evidence>
<feature type="repeat" description="PPR" evidence="3">
    <location>
        <begin position="147"/>
        <end position="181"/>
    </location>
</feature>
<evidence type="ECO:0000313" key="5">
    <source>
        <dbReference type="Proteomes" id="UP001055439"/>
    </source>
</evidence>
<feature type="repeat" description="PPR" evidence="3">
    <location>
        <begin position="427"/>
        <end position="461"/>
    </location>
</feature>
<dbReference type="PANTHER" id="PTHR47447">
    <property type="entry name" value="OS03G0856100 PROTEIN"/>
    <property type="match status" value="1"/>
</dbReference>
<feature type="repeat" description="PPR" evidence="3">
    <location>
        <begin position="287"/>
        <end position="321"/>
    </location>
</feature>
<keyword evidence="5" id="KW-1185">Reference proteome</keyword>
<feature type="repeat" description="PPR" evidence="3">
    <location>
        <begin position="182"/>
        <end position="216"/>
    </location>
</feature>
<dbReference type="Pfam" id="PF13041">
    <property type="entry name" value="PPR_2"/>
    <property type="match status" value="2"/>
</dbReference>
<feature type="repeat" description="PPR" evidence="3">
    <location>
        <begin position="217"/>
        <end position="251"/>
    </location>
</feature>
<comment type="similarity">
    <text evidence="1">Belongs to the PPR family. P subfamily.</text>
</comment>
<sequence length="655" mass="74164">MRSLAYRRFSSSSAFSSLPIPHRSLADPRGSDHDFVAVAHSHLLRADWPALVPFASSLTPFRTAHLLLRLRCDPILSLEFYRWTLLHGPPASHSLDTHAIVLHILTKSRHFKAAESIFRQSLIPRTQNSTSELFDAVLRTYRLCDSTPAVFDAMFKAYAHERKLRKATETFRLMRDYGFLPKIKSCNAFLSSLLYLGRADVALAFYREMHRCRISPNVYTLNMAIRALCNSGRLEKALDLFDKMEGMGFTPTVASFNTLIDAQCKNGLTGSAVKLKNTMAGKGLEPNVITYNTLIHGFCKESKLHEANRVFQEMKAAEVMPNTVTYNTLINGYSQMNNSEMGSRLYEEMVKDGIEVNIVTYNALILGLCNEGKTKKAAHVVKVLDQKNFVPNASTFAALITGQCKRQNSERALDIYKAMKRSGCTPNNDTFRLLIYTFCKNKDYEGAVELLKEMLERYMAPDETLLTEVFEGIYSSGKTHLVTELQLDVVGTRLIPEVYFKNEHRTKLLDISDTEAQKMCMGERHGMDLLDSNSLHEEILINLFSEMFISSKMCSGAGSKAISSNDRSLRNYMQFCGSTGTYECHYYEKRQLMHLNKGKTKWHIGEFRFEETLRFKSIDDNGCSNGDSNGRVPSTPFFTFKVQMMIPTCPSQGMS</sequence>
<dbReference type="NCBIfam" id="TIGR00756">
    <property type="entry name" value="PPR"/>
    <property type="match status" value="9"/>
</dbReference>
<dbReference type="EMBL" id="CP097510">
    <property type="protein sequence ID" value="URE35167.1"/>
    <property type="molecule type" value="Genomic_DNA"/>
</dbReference>
<reference evidence="4" key="1">
    <citation type="submission" date="2022-05" db="EMBL/GenBank/DDBJ databases">
        <title>The Musa troglodytarum L. genome provides insights into the mechanism of non-climacteric behaviour and enrichment of carotenoids.</title>
        <authorList>
            <person name="Wang J."/>
        </authorList>
    </citation>
    <scope>NUCLEOTIDE SEQUENCE</scope>
    <source>
        <tissue evidence="4">Leaf</tissue>
    </source>
</reference>
<evidence type="ECO:0000256" key="2">
    <source>
        <dbReference type="ARBA" id="ARBA00022737"/>
    </source>
</evidence>
<dbReference type="Pfam" id="PF12854">
    <property type="entry name" value="PPR_1"/>
    <property type="match status" value="3"/>
</dbReference>
<dbReference type="Gene3D" id="1.25.40.10">
    <property type="entry name" value="Tetratricopeptide repeat domain"/>
    <property type="match status" value="4"/>
</dbReference>
<feature type="repeat" description="PPR" evidence="3">
    <location>
        <begin position="357"/>
        <end position="391"/>
    </location>
</feature>
<evidence type="ECO:0000256" key="1">
    <source>
        <dbReference type="ARBA" id="ARBA00007626"/>
    </source>
</evidence>
<dbReference type="AlphaFoldDB" id="A0A9E7KWT6"/>
<proteinExistence type="inferred from homology"/>
<feature type="repeat" description="PPR" evidence="3">
    <location>
        <begin position="392"/>
        <end position="426"/>
    </location>
</feature>
<dbReference type="Proteomes" id="UP001055439">
    <property type="component" value="Chromosome 8"/>
</dbReference>
<keyword evidence="2" id="KW-0677">Repeat</keyword>
<dbReference type="PROSITE" id="PS51375">
    <property type="entry name" value="PPR"/>
    <property type="match status" value="9"/>
</dbReference>
<name>A0A9E7KWT6_9LILI</name>
<feature type="repeat" description="PPR" evidence="3">
    <location>
        <begin position="252"/>
        <end position="286"/>
    </location>
</feature>
<gene>
    <name evidence="4" type="ORF">MUK42_20130</name>
</gene>
<dbReference type="PANTHER" id="PTHR47447:SF28">
    <property type="entry name" value="PENTACOTRIPEPTIDE-REPEAT REGION OF PRORP DOMAIN-CONTAINING PROTEIN"/>
    <property type="match status" value="1"/>
</dbReference>
<protein>
    <submittedName>
        <fullName evidence="4">PPR repeat</fullName>
    </submittedName>
</protein>
<dbReference type="InterPro" id="IPR002885">
    <property type="entry name" value="PPR_rpt"/>
</dbReference>
<dbReference type="Pfam" id="PF01535">
    <property type="entry name" value="PPR"/>
    <property type="match status" value="2"/>
</dbReference>